<protein>
    <recommendedName>
        <fullName evidence="4">RDD family protein</fullName>
    </recommendedName>
</protein>
<keyword evidence="1" id="KW-1133">Transmembrane helix</keyword>
<evidence type="ECO:0000313" key="3">
    <source>
        <dbReference type="Proteomes" id="UP001165430"/>
    </source>
</evidence>
<gene>
    <name evidence="2" type="ORF">MM213_13190</name>
</gene>
<reference evidence="2" key="1">
    <citation type="submission" date="2022-03" db="EMBL/GenBank/DDBJ databases">
        <title>De novo assembled genomes of Belliella spp. (Cyclobacteriaceae) strains.</title>
        <authorList>
            <person name="Szabo A."/>
            <person name="Korponai K."/>
            <person name="Felfoldi T."/>
        </authorList>
    </citation>
    <scope>NUCLEOTIDE SEQUENCE</scope>
    <source>
        <strain evidence="2">DSM 111903</strain>
    </source>
</reference>
<proteinExistence type="predicted"/>
<feature type="transmembrane region" description="Helical" evidence="1">
    <location>
        <begin position="104"/>
        <end position="121"/>
    </location>
</feature>
<feature type="transmembrane region" description="Helical" evidence="1">
    <location>
        <begin position="21"/>
        <end position="40"/>
    </location>
</feature>
<sequence>MNKKILEKDPIRPIYEKLERNTLILIACSIPFFAIVYLYSQSESINRSPFDLPQILDFFLLGLIYGLLAVHYWNFHNAIGKTFISNQDLETKIHLYQQATMRRFWILFLSSILCSLGLLFFENNGYIIAYAVTLVLLSLGKPSPDRIVRLLKLKGEEKERVIRIKTRES</sequence>
<dbReference type="RefSeq" id="WP_241412897.1">
    <property type="nucleotide sequence ID" value="NZ_JAKZGO010000010.1"/>
</dbReference>
<dbReference type="EMBL" id="JAKZGO010000010">
    <property type="protein sequence ID" value="MCH7414447.1"/>
    <property type="molecule type" value="Genomic_DNA"/>
</dbReference>
<evidence type="ECO:0000256" key="1">
    <source>
        <dbReference type="SAM" id="Phobius"/>
    </source>
</evidence>
<organism evidence="2 3">
    <name type="scientific">Belliella alkalica</name>
    <dbReference type="NCBI Taxonomy" id="1730871"/>
    <lineage>
        <taxon>Bacteria</taxon>
        <taxon>Pseudomonadati</taxon>
        <taxon>Bacteroidota</taxon>
        <taxon>Cytophagia</taxon>
        <taxon>Cytophagales</taxon>
        <taxon>Cyclobacteriaceae</taxon>
        <taxon>Belliella</taxon>
    </lineage>
</organism>
<feature type="transmembrane region" description="Helical" evidence="1">
    <location>
        <begin position="52"/>
        <end position="73"/>
    </location>
</feature>
<accession>A0ABS9VDE8</accession>
<dbReference type="Proteomes" id="UP001165430">
    <property type="component" value="Unassembled WGS sequence"/>
</dbReference>
<keyword evidence="1" id="KW-0812">Transmembrane</keyword>
<name>A0ABS9VDE8_9BACT</name>
<evidence type="ECO:0008006" key="4">
    <source>
        <dbReference type="Google" id="ProtNLM"/>
    </source>
</evidence>
<comment type="caution">
    <text evidence="2">The sequence shown here is derived from an EMBL/GenBank/DDBJ whole genome shotgun (WGS) entry which is preliminary data.</text>
</comment>
<keyword evidence="1" id="KW-0472">Membrane</keyword>
<keyword evidence="3" id="KW-1185">Reference proteome</keyword>
<feature type="transmembrane region" description="Helical" evidence="1">
    <location>
        <begin position="127"/>
        <end position="144"/>
    </location>
</feature>
<evidence type="ECO:0000313" key="2">
    <source>
        <dbReference type="EMBL" id="MCH7414447.1"/>
    </source>
</evidence>